<feature type="domain" description="DUF7730" evidence="1">
    <location>
        <begin position="58"/>
        <end position="227"/>
    </location>
</feature>
<dbReference type="EMBL" id="JAGTJR010000012">
    <property type="protein sequence ID" value="KAH7051088.1"/>
    <property type="molecule type" value="Genomic_DNA"/>
</dbReference>
<dbReference type="InterPro" id="IPR056632">
    <property type="entry name" value="DUF7730"/>
</dbReference>
<proteinExistence type="predicted"/>
<reference evidence="2 3" key="1">
    <citation type="journal article" date="2021" name="Nat. Commun.">
        <title>Genetic determinants of endophytism in the Arabidopsis root mycobiome.</title>
        <authorList>
            <person name="Mesny F."/>
            <person name="Miyauchi S."/>
            <person name="Thiergart T."/>
            <person name="Pickel B."/>
            <person name="Atanasova L."/>
            <person name="Karlsson M."/>
            <person name="Huettel B."/>
            <person name="Barry K.W."/>
            <person name="Haridas S."/>
            <person name="Chen C."/>
            <person name="Bauer D."/>
            <person name="Andreopoulos W."/>
            <person name="Pangilinan J."/>
            <person name="LaButti K."/>
            <person name="Riley R."/>
            <person name="Lipzen A."/>
            <person name="Clum A."/>
            <person name="Drula E."/>
            <person name="Henrissat B."/>
            <person name="Kohler A."/>
            <person name="Grigoriev I.V."/>
            <person name="Martin F.M."/>
            <person name="Hacquard S."/>
        </authorList>
    </citation>
    <scope>NUCLEOTIDE SEQUENCE [LARGE SCALE GENOMIC DNA]</scope>
    <source>
        <strain evidence="2 3">MPI-SDFR-AT-0080</strain>
    </source>
</reference>
<accession>A0ABQ8GBJ9</accession>
<dbReference type="PANTHER" id="PTHR38790">
    <property type="entry name" value="2EXR DOMAIN-CONTAINING PROTEIN-RELATED"/>
    <property type="match status" value="1"/>
</dbReference>
<gene>
    <name evidence="2" type="ORF">B0J12DRAFT_662017</name>
</gene>
<sequence length="368" mass="41098">MPRKFSKWLRDKLANKPATTTIDPATGFPAGMPVLLAQRPRPLTPSTTTNTAAAAATADSPFFQRLPAELRRHVLTLAFGARTLHMDLEFRPPSSPRAGAHCDLDERARNAAALSKHARWHWWGSACHRVPVQHQGGVLADGLWRDACRHGIAACEQWAGAHPARCQVGAMGWLRACRRAYREGVEVLYATNVLHASGLPLLMNLSRLLLPQALGMVTAVEMVWDICDRRSGEAWRLPMAEREVFRALVRGVPEALPNLVKLSLSVWGHGMCVGERPRREAVDEVEREFIEPLDTMVLELVELRLRACTVEVPESLFLALNEKERGCEAILGLDEVFWRSLSVKGHGQKGYWIKFGIRDTQRLTCVAF</sequence>
<name>A0ABQ8GBJ9_9PEZI</name>
<evidence type="ECO:0000259" key="1">
    <source>
        <dbReference type="Pfam" id="PF24864"/>
    </source>
</evidence>
<dbReference type="Proteomes" id="UP000774617">
    <property type="component" value="Unassembled WGS sequence"/>
</dbReference>
<protein>
    <recommendedName>
        <fullName evidence="1">DUF7730 domain-containing protein</fullName>
    </recommendedName>
</protein>
<dbReference type="Pfam" id="PF24864">
    <property type="entry name" value="DUF7730"/>
    <property type="match status" value="1"/>
</dbReference>
<comment type="caution">
    <text evidence="2">The sequence shown here is derived from an EMBL/GenBank/DDBJ whole genome shotgun (WGS) entry which is preliminary data.</text>
</comment>
<keyword evidence="3" id="KW-1185">Reference proteome</keyword>
<evidence type="ECO:0000313" key="2">
    <source>
        <dbReference type="EMBL" id="KAH7051088.1"/>
    </source>
</evidence>
<dbReference type="PANTHER" id="PTHR38790:SF4">
    <property type="entry name" value="2EXR DOMAIN-CONTAINING PROTEIN"/>
    <property type="match status" value="1"/>
</dbReference>
<evidence type="ECO:0000313" key="3">
    <source>
        <dbReference type="Proteomes" id="UP000774617"/>
    </source>
</evidence>
<organism evidence="2 3">
    <name type="scientific">Macrophomina phaseolina</name>
    <dbReference type="NCBI Taxonomy" id="35725"/>
    <lineage>
        <taxon>Eukaryota</taxon>
        <taxon>Fungi</taxon>
        <taxon>Dikarya</taxon>
        <taxon>Ascomycota</taxon>
        <taxon>Pezizomycotina</taxon>
        <taxon>Dothideomycetes</taxon>
        <taxon>Dothideomycetes incertae sedis</taxon>
        <taxon>Botryosphaeriales</taxon>
        <taxon>Botryosphaeriaceae</taxon>
        <taxon>Macrophomina</taxon>
    </lineage>
</organism>